<comment type="caution">
    <text evidence="10">The sequence shown here is derived from an EMBL/GenBank/DDBJ whole genome shotgun (WGS) entry which is preliminary data.</text>
</comment>
<evidence type="ECO:0000313" key="11">
    <source>
        <dbReference type="Proteomes" id="UP001169063"/>
    </source>
</evidence>
<keyword evidence="8" id="KW-0472">Membrane</keyword>
<evidence type="ECO:0000259" key="9">
    <source>
        <dbReference type="PROSITE" id="PS50893"/>
    </source>
</evidence>
<dbReference type="RefSeq" id="WP_302110506.1">
    <property type="nucleotide sequence ID" value="NZ_JAUKTR010000005.1"/>
</dbReference>
<dbReference type="SMART" id="SM00382">
    <property type="entry name" value="AAA"/>
    <property type="match status" value="1"/>
</dbReference>
<feature type="domain" description="ABC transporter" evidence="9">
    <location>
        <begin position="5"/>
        <end position="237"/>
    </location>
</feature>
<dbReference type="Pfam" id="PF08402">
    <property type="entry name" value="TOBE_2"/>
    <property type="match status" value="1"/>
</dbReference>
<evidence type="ECO:0000313" key="10">
    <source>
        <dbReference type="EMBL" id="MDO1560076.1"/>
    </source>
</evidence>
<evidence type="ECO:0000256" key="4">
    <source>
        <dbReference type="ARBA" id="ARBA00022741"/>
    </source>
</evidence>
<dbReference type="Pfam" id="PF00005">
    <property type="entry name" value="ABC_tran"/>
    <property type="match status" value="1"/>
</dbReference>
<keyword evidence="11" id="KW-1185">Reference proteome</keyword>
<evidence type="ECO:0000256" key="5">
    <source>
        <dbReference type="ARBA" id="ARBA00022840"/>
    </source>
</evidence>
<dbReference type="PROSITE" id="PS50893">
    <property type="entry name" value="ABC_TRANSPORTER_2"/>
    <property type="match status" value="1"/>
</dbReference>
<dbReference type="InterPro" id="IPR008995">
    <property type="entry name" value="Mo/tungstate-bd_C_term_dom"/>
</dbReference>
<dbReference type="CDD" id="cd03259">
    <property type="entry name" value="ABC_Carb_Solutes_like"/>
    <property type="match status" value="1"/>
</dbReference>
<name>A0ABT8SNK4_9CAUL</name>
<dbReference type="PROSITE" id="PS00211">
    <property type="entry name" value="ABC_TRANSPORTER_1"/>
    <property type="match status" value="1"/>
</dbReference>
<keyword evidence="1" id="KW-0813">Transport</keyword>
<evidence type="ECO:0000256" key="1">
    <source>
        <dbReference type="ARBA" id="ARBA00022448"/>
    </source>
</evidence>
<keyword evidence="6" id="KW-0408">Iron</keyword>
<dbReference type="Gene3D" id="3.40.50.300">
    <property type="entry name" value="P-loop containing nucleotide triphosphate hydrolases"/>
    <property type="match status" value="1"/>
</dbReference>
<dbReference type="InterPro" id="IPR050093">
    <property type="entry name" value="ABC_SmlMolc_Importer"/>
</dbReference>
<dbReference type="PANTHER" id="PTHR42781">
    <property type="entry name" value="SPERMIDINE/PUTRESCINE IMPORT ATP-BINDING PROTEIN POTA"/>
    <property type="match status" value="1"/>
</dbReference>
<keyword evidence="5 10" id="KW-0067">ATP-binding</keyword>
<organism evidence="10 11">
    <name type="scientific">Peiella sedimenti</name>
    <dbReference type="NCBI Taxonomy" id="3061083"/>
    <lineage>
        <taxon>Bacteria</taxon>
        <taxon>Pseudomonadati</taxon>
        <taxon>Pseudomonadota</taxon>
        <taxon>Alphaproteobacteria</taxon>
        <taxon>Caulobacterales</taxon>
        <taxon>Caulobacteraceae</taxon>
        <taxon>Peiella</taxon>
    </lineage>
</organism>
<evidence type="ECO:0000256" key="7">
    <source>
        <dbReference type="ARBA" id="ARBA00023065"/>
    </source>
</evidence>
<dbReference type="InterPro" id="IPR003439">
    <property type="entry name" value="ABC_transporter-like_ATP-bd"/>
</dbReference>
<keyword evidence="4" id="KW-0547">Nucleotide-binding</keyword>
<dbReference type="InterPro" id="IPR015853">
    <property type="entry name" value="ABC_transpr_FbpC"/>
</dbReference>
<dbReference type="InterPro" id="IPR003593">
    <property type="entry name" value="AAA+_ATPase"/>
</dbReference>
<evidence type="ECO:0000256" key="8">
    <source>
        <dbReference type="ARBA" id="ARBA00023136"/>
    </source>
</evidence>
<keyword evidence="3" id="KW-0410">Iron transport</keyword>
<accession>A0ABT8SNK4</accession>
<gene>
    <name evidence="10" type="ORF">Q0812_11620</name>
</gene>
<proteinExistence type="predicted"/>
<keyword evidence="2" id="KW-1003">Cell membrane</keyword>
<dbReference type="GO" id="GO:0005524">
    <property type="term" value="F:ATP binding"/>
    <property type="evidence" value="ECO:0007669"/>
    <property type="project" value="UniProtKB-KW"/>
</dbReference>
<dbReference type="PANTHER" id="PTHR42781:SF4">
    <property type="entry name" value="SPERMIDINE_PUTRESCINE IMPORT ATP-BINDING PROTEIN POTA"/>
    <property type="match status" value="1"/>
</dbReference>
<keyword evidence="7" id="KW-0406">Ion transport</keyword>
<sequence>MTAEVHIDQVRKAYGSRLAVADASQSLAPGAVTCLLGPSGCGKSTLLRLIAGLERLDSGRITMGGRTLSGAGVHVPVERRRIGLVFQDFALFPHLTLLQNVAFGLGGLARAERRARALELLERVHLADRANAYPHVLSGGEQQRVALARALAPRPEAVLLDEPFSGLDGALRETVRRAALELIRETGAACLLVTHDVDEALMAADALAVMHQGRILQTGAPQDVYQRPTSAEAARLLGPINLIPARIADGVAFTAVGEFPASGAPAGAGRLGVRPEDVALTTGNALRVRSVRFAGGRWTVELTGPDGLELRASVTGTPPREGETAGIRLDPGRLSVFGSEKN</sequence>
<dbReference type="InterPro" id="IPR013611">
    <property type="entry name" value="Transp-assoc_OB_typ2"/>
</dbReference>
<dbReference type="InterPro" id="IPR017871">
    <property type="entry name" value="ABC_transporter-like_CS"/>
</dbReference>
<dbReference type="SUPFAM" id="SSF52540">
    <property type="entry name" value="P-loop containing nucleoside triphosphate hydrolases"/>
    <property type="match status" value="1"/>
</dbReference>
<reference evidence="10" key="1">
    <citation type="submission" date="2023-07" db="EMBL/GenBank/DDBJ databases">
        <title>Brevundimonas soil sp. nov., isolated from the soil of chemical plant.</title>
        <authorList>
            <person name="Wu N."/>
        </authorList>
    </citation>
    <scope>NUCLEOTIDE SEQUENCE</scope>
    <source>
        <strain evidence="10">XZ-24</strain>
    </source>
</reference>
<evidence type="ECO:0000256" key="2">
    <source>
        <dbReference type="ARBA" id="ARBA00022475"/>
    </source>
</evidence>
<protein>
    <submittedName>
        <fullName evidence="10">ABC transporter ATP-binding protein</fullName>
    </submittedName>
</protein>
<evidence type="ECO:0000256" key="6">
    <source>
        <dbReference type="ARBA" id="ARBA00023004"/>
    </source>
</evidence>
<dbReference type="Proteomes" id="UP001169063">
    <property type="component" value="Unassembled WGS sequence"/>
</dbReference>
<evidence type="ECO:0000256" key="3">
    <source>
        <dbReference type="ARBA" id="ARBA00022496"/>
    </source>
</evidence>
<dbReference type="InterPro" id="IPR027417">
    <property type="entry name" value="P-loop_NTPase"/>
</dbReference>
<dbReference type="SUPFAM" id="SSF50331">
    <property type="entry name" value="MOP-like"/>
    <property type="match status" value="1"/>
</dbReference>
<dbReference type="EMBL" id="JAUKTR010000005">
    <property type="protein sequence ID" value="MDO1560076.1"/>
    <property type="molecule type" value="Genomic_DNA"/>
</dbReference>